<proteinExistence type="predicted"/>
<gene>
    <name evidence="1" type="ORF">PsorP6_016321</name>
</gene>
<comment type="caution">
    <text evidence="1">The sequence shown here is derived from an EMBL/GenBank/DDBJ whole genome shotgun (WGS) entry which is preliminary data.</text>
</comment>
<reference evidence="1 2" key="1">
    <citation type="journal article" date="2022" name="bioRxiv">
        <title>The genome of the oomycete Peronosclerospora sorghi, a cosmopolitan pathogen of maize and sorghum, is inflated with dispersed pseudogenes.</title>
        <authorList>
            <person name="Fletcher K."/>
            <person name="Martin F."/>
            <person name="Isakeit T."/>
            <person name="Cavanaugh K."/>
            <person name="Magill C."/>
            <person name="Michelmore R."/>
        </authorList>
    </citation>
    <scope>NUCLEOTIDE SEQUENCE [LARGE SCALE GENOMIC DNA]</scope>
    <source>
        <strain evidence="1">P6</strain>
    </source>
</reference>
<keyword evidence="2" id="KW-1185">Reference proteome</keyword>
<protein>
    <submittedName>
        <fullName evidence="1">Uncharacterized protein</fullName>
    </submittedName>
</protein>
<accession>A0ACC0VND5</accession>
<organism evidence="1 2">
    <name type="scientific">Peronosclerospora sorghi</name>
    <dbReference type="NCBI Taxonomy" id="230839"/>
    <lineage>
        <taxon>Eukaryota</taxon>
        <taxon>Sar</taxon>
        <taxon>Stramenopiles</taxon>
        <taxon>Oomycota</taxon>
        <taxon>Peronosporomycetes</taxon>
        <taxon>Peronosporales</taxon>
        <taxon>Peronosporaceae</taxon>
        <taxon>Peronosclerospora</taxon>
    </lineage>
</organism>
<dbReference type="Proteomes" id="UP001163321">
    <property type="component" value="Chromosome 8"/>
</dbReference>
<sequence length="108" mass="11814">MCKHIFLAIVTVLVLTNTCALSIAAVNKAHRDQSSSQAKGEGKEMVGGDEKEAPTEDSHEERAPTKLALSNWLTSAALMCPLRKFNTKWKGISSDRNIQLQPFTSISL</sequence>
<dbReference type="EMBL" id="CM047587">
    <property type="protein sequence ID" value="KAI9907306.1"/>
    <property type="molecule type" value="Genomic_DNA"/>
</dbReference>
<evidence type="ECO:0000313" key="1">
    <source>
        <dbReference type="EMBL" id="KAI9907306.1"/>
    </source>
</evidence>
<evidence type="ECO:0000313" key="2">
    <source>
        <dbReference type="Proteomes" id="UP001163321"/>
    </source>
</evidence>
<name>A0ACC0VND5_9STRA</name>